<dbReference type="SUPFAM" id="SSF51430">
    <property type="entry name" value="NAD(P)-linked oxidoreductase"/>
    <property type="match status" value="1"/>
</dbReference>
<proteinExistence type="inferred from homology"/>
<feature type="domain" description="NADP-dependent oxidoreductase" evidence="8">
    <location>
        <begin position="42"/>
        <end position="219"/>
    </location>
</feature>
<evidence type="ECO:0000256" key="7">
    <source>
        <dbReference type="SAM" id="MobiDB-lite"/>
    </source>
</evidence>
<comment type="similarity">
    <text evidence="1">Belongs to the aldo/keto reductase family.</text>
</comment>
<dbReference type="Gene3D" id="3.20.20.100">
    <property type="entry name" value="NADP-dependent oxidoreductase domain"/>
    <property type="match status" value="1"/>
</dbReference>
<dbReference type="PRINTS" id="PR00069">
    <property type="entry name" value="ALDKETRDTASE"/>
</dbReference>
<feature type="active site" description="Proton donor" evidence="4">
    <location>
        <position position="75"/>
    </location>
</feature>
<protein>
    <submittedName>
        <fullName evidence="9">Aldo/keto reductase</fullName>
    </submittedName>
</protein>
<name>A0A7D6ZNP9_9NOCA</name>
<evidence type="ECO:0000256" key="6">
    <source>
        <dbReference type="PIRSR" id="PIRSR000097-3"/>
    </source>
</evidence>
<keyword evidence="10" id="KW-1185">Reference proteome</keyword>
<dbReference type="PROSITE" id="PS00063">
    <property type="entry name" value="ALDOKETO_REDUCTASE_3"/>
    <property type="match status" value="1"/>
</dbReference>
<dbReference type="Pfam" id="PF00248">
    <property type="entry name" value="Aldo_ket_red"/>
    <property type="match status" value="2"/>
</dbReference>
<sequence>MSLRGRLTCPPCASTFDVVTYRPESSDIPAIVLSDGQVMPKLGFGAYKVAGEQAEGIITKALELGYRSIDTASLYENEEEVGRAIRESGLPRDEVFVTTKLWNSDHGYDSAMRAFDASMKRLGLDRVDLYLIHWPLPATDLYVDTFRALQSLKRQGRVVSIGVSNFNRSHLERVIGETGEIPAVNQIELHPYFAQNELRAFHAANGIVTEAWSPLGRGAEFNDSVIIHLAEKLGRTPAQIILRWHMQLGNVAIPKSATPSRMAENLAVFDFELTGREMTQITTLDKGARQGGDPDTLDLDAPGAS</sequence>
<dbReference type="PIRSF" id="PIRSF000097">
    <property type="entry name" value="AKR"/>
    <property type="match status" value="1"/>
</dbReference>
<dbReference type="Proteomes" id="UP000515512">
    <property type="component" value="Chromosome"/>
</dbReference>
<dbReference type="PANTHER" id="PTHR43827">
    <property type="entry name" value="2,5-DIKETO-D-GLUCONIC ACID REDUCTASE"/>
    <property type="match status" value="1"/>
</dbReference>
<evidence type="ECO:0000256" key="3">
    <source>
        <dbReference type="ARBA" id="ARBA00023002"/>
    </source>
</evidence>
<evidence type="ECO:0000313" key="10">
    <source>
        <dbReference type="Proteomes" id="UP000515512"/>
    </source>
</evidence>
<evidence type="ECO:0000256" key="2">
    <source>
        <dbReference type="ARBA" id="ARBA00022857"/>
    </source>
</evidence>
<feature type="binding site" evidence="5">
    <location>
        <position position="133"/>
    </location>
    <ligand>
        <name>substrate</name>
    </ligand>
</feature>
<gene>
    <name evidence="9" type="ORF">H0264_05000</name>
</gene>
<dbReference type="InterPro" id="IPR018170">
    <property type="entry name" value="Aldo/ket_reductase_CS"/>
</dbReference>
<dbReference type="PROSITE" id="PS00798">
    <property type="entry name" value="ALDOKETO_REDUCTASE_1"/>
    <property type="match status" value="1"/>
</dbReference>
<feature type="domain" description="NADP-dependent oxidoreductase" evidence="8">
    <location>
        <begin position="228"/>
        <end position="285"/>
    </location>
</feature>
<keyword evidence="2" id="KW-0521">NADP</keyword>
<evidence type="ECO:0000259" key="8">
    <source>
        <dbReference type="Pfam" id="PF00248"/>
    </source>
</evidence>
<dbReference type="GO" id="GO:0016616">
    <property type="term" value="F:oxidoreductase activity, acting on the CH-OH group of donors, NAD or NADP as acceptor"/>
    <property type="evidence" value="ECO:0007669"/>
    <property type="project" value="UniProtKB-ARBA"/>
</dbReference>
<evidence type="ECO:0000256" key="5">
    <source>
        <dbReference type="PIRSR" id="PIRSR000097-2"/>
    </source>
</evidence>
<dbReference type="InterPro" id="IPR020471">
    <property type="entry name" value="AKR"/>
</dbReference>
<feature type="site" description="Lowers pKa of active site Tyr" evidence="6">
    <location>
        <position position="100"/>
    </location>
</feature>
<accession>A0A7D6ZNP9</accession>
<dbReference type="KEGG" id="nhu:H0264_05000"/>
<reference evidence="9 10" key="1">
    <citation type="submission" date="2020-07" db="EMBL/GenBank/DDBJ databases">
        <authorList>
            <person name="Zhuang K."/>
            <person name="Ran Y."/>
        </authorList>
    </citation>
    <scope>NUCLEOTIDE SEQUENCE [LARGE SCALE GENOMIC DNA]</scope>
    <source>
        <strain evidence="9 10">WCH-YHL-001</strain>
    </source>
</reference>
<dbReference type="PANTHER" id="PTHR43827:SF3">
    <property type="entry name" value="NADP-DEPENDENT OXIDOREDUCTASE DOMAIN-CONTAINING PROTEIN"/>
    <property type="match status" value="1"/>
</dbReference>
<keyword evidence="3" id="KW-0560">Oxidoreductase</keyword>
<dbReference type="InterPro" id="IPR023210">
    <property type="entry name" value="NADP_OxRdtase_dom"/>
</dbReference>
<dbReference type="AlphaFoldDB" id="A0A7D6ZNP9"/>
<dbReference type="InterPro" id="IPR036812">
    <property type="entry name" value="NAD(P)_OxRdtase_dom_sf"/>
</dbReference>
<evidence type="ECO:0000256" key="1">
    <source>
        <dbReference type="ARBA" id="ARBA00007905"/>
    </source>
</evidence>
<evidence type="ECO:0000313" key="9">
    <source>
        <dbReference type="EMBL" id="QLY31683.1"/>
    </source>
</evidence>
<evidence type="ECO:0000256" key="4">
    <source>
        <dbReference type="PIRSR" id="PIRSR000097-1"/>
    </source>
</evidence>
<feature type="region of interest" description="Disordered" evidence="7">
    <location>
        <begin position="286"/>
        <end position="305"/>
    </location>
</feature>
<dbReference type="FunFam" id="3.20.20.100:FF:000002">
    <property type="entry name" value="2,5-diketo-D-gluconic acid reductase A"/>
    <property type="match status" value="1"/>
</dbReference>
<dbReference type="EMBL" id="CP059399">
    <property type="protein sequence ID" value="QLY31683.1"/>
    <property type="molecule type" value="Genomic_DNA"/>
</dbReference>
<organism evidence="9 10">
    <name type="scientific">Nocardia huaxiensis</name>
    <dbReference type="NCBI Taxonomy" id="2755382"/>
    <lineage>
        <taxon>Bacteria</taxon>
        <taxon>Bacillati</taxon>
        <taxon>Actinomycetota</taxon>
        <taxon>Actinomycetes</taxon>
        <taxon>Mycobacteriales</taxon>
        <taxon>Nocardiaceae</taxon>
        <taxon>Nocardia</taxon>
    </lineage>
</organism>